<dbReference type="PANTHER" id="PTHR45790:SF3">
    <property type="entry name" value="S-ADENOSYL-L-METHIONINE-DEPENDENT UROPORPHYRINOGEN III METHYLTRANSFERASE, CHLOROPLASTIC"/>
    <property type="match status" value="1"/>
</dbReference>
<dbReference type="InterPro" id="IPR014776">
    <property type="entry name" value="4pyrrole_Mease_sub2"/>
</dbReference>
<keyword evidence="7" id="KW-0627">Porphyrin biosynthesis</keyword>
<keyword evidence="13" id="KW-1185">Reference proteome</keyword>
<keyword evidence="5 12" id="KW-0808">Transferase</keyword>
<evidence type="ECO:0000256" key="9">
    <source>
        <dbReference type="ARBA" id="ARBA00060548"/>
    </source>
</evidence>
<dbReference type="CDD" id="cd11642">
    <property type="entry name" value="SUMT"/>
    <property type="match status" value="1"/>
</dbReference>
<dbReference type="InterPro" id="IPR014777">
    <property type="entry name" value="4pyrrole_Mease_sub1"/>
</dbReference>
<dbReference type="OrthoDB" id="9815856at2"/>
<dbReference type="InterPro" id="IPR035996">
    <property type="entry name" value="4pyrrol_Methylase_sf"/>
</dbReference>
<gene>
    <name evidence="12" type="primary">nirE</name>
    <name evidence="12" type="ORF">HPTL_0918</name>
</gene>
<evidence type="ECO:0000259" key="11">
    <source>
        <dbReference type="Pfam" id="PF00590"/>
    </source>
</evidence>
<dbReference type="EC" id="2.1.1.107" evidence="2"/>
<dbReference type="AlphaFoldDB" id="A0A2Z6DXH0"/>
<dbReference type="InterPro" id="IPR006366">
    <property type="entry name" value="CobA/CysG_C"/>
</dbReference>
<evidence type="ECO:0000256" key="8">
    <source>
        <dbReference type="ARBA" id="ARBA00025705"/>
    </source>
</evidence>
<feature type="region of interest" description="Disordered" evidence="10">
    <location>
        <begin position="253"/>
        <end position="274"/>
    </location>
</feature>
<dbReference type="EMBL" id="AP018558">
    <property type="protein sequence ID" value="BBD77186.1"/>
    <property type="molecule type" value="Genomic_DNA"/>
</dbReference>
<comment type="pathway">
    <text evidence="9">Cofactor biosynthesis; adenosylcobalamin biosynthesis; precorrin-2 from uroporphyrinogen III: step 1/1.</text>
</comment>
<protein>
    <recommendedName>
        <fullName evidence="2">uroporphyrinogen-III C-methyltransferase</fullName>
        <ecNumber evidence="2">2.1.1.107</ecNumber>
    </recommendedName>
</protein>
<dbReference type="RefSeq" id="WP_119334946.1">
    <property type="nucleotide sequence ID" value="NZ_AP018558.1"/>
</dbReference>
<dbReference type="FunFam" id="3.40.1010.10:FF:000001">
    <property type="entry name" value="Siroheme synthase"/>
    <property type="match status" value="1"/>
</dbReference>
<dbReference type="GO" id="GO:0009236">
    <property type="term" value="P:cobalamin biosynthetic process"/>
    <property type="evidence" value="ECO:0007669"/>
    <property type="project" value="UniProtKB-KW"/>
</dbReference>
<feature type="domain" description="Tetrapyrrole methylase" evidence="11">
    <location>
        <begin position="9"/>
        <end position="219"/>
    </location>
</feature>
<accession>A0A2Z6DXH0</accession>
<organism evidence="12 13">
    <name type="scientific">Hydrogenophilus thermoluteolus</name>
    <name type="common">Pseudomonas hydrogenothermophila</name>
    <dbReference type="NCBI Taxonomy" id="297"/>
    <lineage>
        <taxon>Bacteria</taxon>
        <taxon>Pseudomonadati</taxon>
        <taxon>Pseudomonadota</taxon>
        <taxon>Hydrogenophilia</taxon>
        <taxon>Hydrogenophilales</taxon>
        <taxon>Hydrogenophilaceae</taxon>
        <taxon>Hydrogenophilus</taxon>
    </lineage>
</organism>
<dbReference type="InterPro" id="IPR003043">
    <property type="entry name" value="Uropor_MeTrfase_CS"/>
</dbReference>
<dbReference type="Gene3D" id="3.40.1010.10">
    <property type="entry name" value="Cobalt-precorrin-4 Transmethylase, Domain 1"/>
    <property type="match status" value="1"/>
</dbReference>
<name>A0A2Z6DXH0_HYDTE</name>
<dbReference type="GO" id="GO:0004851">
    <property type="term" value="F:uroporphyrin-III C-methyltransferase activity"/>
    <property type="evidence" value="ECO:0007669"/>
    <property type="project" value="UniProtKB-EC"/>
</dbReference>
<keyword evidence="4 12" id="KW-0489">Methyltransferase</keyword>
<evidence type="ECO:0000256" key="5">
    <source>
        <dbReference type="ARBA" id="ARBA00022679"/>
    </source>
</evidence>
<keyword evidence="6" id="KW-0949">S-adenosyl-L-methionine</keyword>
<comment type="pathway">
    <text evidence="8">Porphyrin-containing compound metabolism; siroheme biosynthesis; precorrin-2 from uroporphyrinogen III: step 1/1.</text>
</comment>
<evidence type="ECO:0000256" key="4">
    <source>
        <dbReference type="ARBA" id="ARBA00022603"/>
    </source>
</evidence>
<evidence type="ECO:0000256" key="6">
    <source>
        <dbReference type="ARBA" id="ARBA00022691"/>
    </source>
</evidence>
<dbReference type="Proteomes" id="UP000262004">
    <property type="component" value="Chromosome"/>
</dbReference>
<dbReference type="InterPro" id="IPR050161">
    <property type="entry name" value="Siro_Cobalamin_biosynth"/>
</dbReference>
<evidence type="ECO:0000313" key="13">
    <source>
        <dbReference type="Proteomes" id="UP000262004"/>
    </source>
</evidence>
<dbReference type="NCBIfam" id="NF004790">
    <property type="entry name" value="PRK06136.1"/>
    <property type="match status" value="1"/>
</dbReference>
<evidence type="ECO:0000256" key="3">
    <source>
        <dbReference type="ARBA" id="ARBA00022573"/>
    </source>
</evidence>
<reference evidence="12 13" key="1">
    <citation type="submission" date="2018-04" db="EMBL/GenBank/DDBJ databases">
        <title>Complete genome sequence of Hydrogenophilus thermoluteolus TH-1.</title>
        <authorList>
            <person name="Arai H."/>
        </authorList>
    </citation>
    <scope>NUCLEOTIDE SEQUENCE [LARGE SCALE GENOMIC DNA]</scope>
    <source>
        <strain evidence="12 13">TH-1</strain>
    </source>
</reference>
<evidence type="ECO:0000256" key="10">
    <source>
        <dbReference type="SAM" id="MobiDB-lite"/>
    </source>
</evidence>
<dbReference type="PANTHER" id="PTHR45790">
    <property type="entry name" value="SIROHEME SYNTHASE-RELATED"/>
    <property type="match status" value="1"/>
</dbReference>
<dbReference type="PROSITE" id="PS00839">
    <property type="entry name" value="SUMT_1"/>
    <property type="match status" value="1"/>
</dbReference>
<dbReference type="GO" id="GO:0032259">
    <property type="term" value="P:methylation"/>
    <property type="evidence" value="ECO:0007669"/>
    <property type="project" value="UniProtKB-KW"/>
</dbReference>
<comment type="similarity">
    <text evidence="1">Belongs to the precorrin methyltransferase family.</text>
</comment>
<keyword evidence="3" id="KW-0169">Cobalamin biosynthesis</keyword>
<dbReference type="InterPro" id="IPR000878">
    <property type="entry name" value="4pyrrol_Mease"/>
</dbReference>
<dbReference type="SUPFAM" id="SSF53790">
    <property type="entry name" value="Tetrapyrrole methylase"/>
    <property type="match status" value="1"/>
</dbReference>
<sequence length="274" mass="28943">MSDLPTPQVYLVGAGPGDPELLTLRAAKLLQHADVVVYDNLVSDGVLALISPTAERIFVGKSAGNHTLPQEEINQLLVRLWQETPRRIIRLKGGDPLIFGRGGEEAWALAAAGVPFEIVPGITAACGMAASNALPLTHRGVAQACLFVTGHLQNGKLNLDWPALARPKQTVVFYMGVSTLPELCAQLIAHGRAPETPAAIIEAATTPQERRIVGSLATLPAIAKAAEVHPPALIVVGEVIRVAQGLEAMRPFASAAPKETNPSHTTQTADKVSR</sequence>
<proteinExistence type="inferred from homology"/>
<dbReference type="NCBIfam" id="TIGR01469">
    <property type="entry name" value="cobA_cysG_Cterm"/>
    <property type="match status" value="1"/>
</dbReference>
<evidence type="ECO:0000256" key="1">
    <source>
        <dbReference type="ARBA" id="ARBA00005879"/>
    </source>
</evidence>
<dbReference type="Gene3D" id="3.30.950.10">
    <property type="entry name" value="Methyltransferase, Cobalt-precorrin-4 Transmethylase, Domain 2"/>
    <property type="match status" value="1"/>
</dbReference>
<evidence type="ECO:0000256" key="7">
    <source>
        <dbReference type="ARBA" id="ARBA00023244"/>
    </source>
</evidence>
<dbReference type="Pfam" id="PF00590">
    <property type="entry name" value="TP_methylase"/>
    <property type="match status" value="1"/>
</dbReference>
<evidence type="ECO:0000313" key="12">
    <source>
        <dbReference type="EMBL" id="BBD77186.1"/>
    </source>
</evidence>
<evidence type="ECO:0000256" key="2">
    <source>
        <dbReference type="ARBA" id="ARBA00012162"/>
    </source>
</evidence>
<dbReference type="UniPathway" id="UPA00262">
    <property type="reaction ID" value="UER00211"/>
</dbReference>
<dbReference type="GO" id="GO:0019354">
    <property type="term" value="P:siroheme biosynthetic process"/>
    <property type="evidence" value="ECO:0007669"/>
    <property type="project" value="UniProtKB-UniPathway"/>
</dbReference>
<dbReference type="KEGG" id="htl:HPTL_0918"/>
<dbReference type="FunFam" id="3.30.950.10:FF:000001">
    <property type="entry name" value="Siroheme synthase"/>
    <property type="match status" value="1"/>
</dbReference>
<feature type="compositionally biased region" description="Polar residues" evidence="10">
    <location>
        <begin position="260"/>
        <end position="274"/>
    </location>
</feature>